<protein>
    <recommendedName>
        <fullName evidence="2">Methyltransferase FkbM domain-containing protein</fullName>
    </recommendedName>
</protein>
<dbReference type="Gene3D" id="3.40.50.150">
    <property type="entry name" value="Vaccinia Virus protein VP39"/>
    <property type="match status" value="1"/>
</dbReference>
<name>A0A6C0KQ04_9ZZZZ</name>
<organism evidence="1">
    <name type="scientific">viral metagenome</name>
    <dbReference type="NCBI Taxonomy" id="1070528"/>
    <lineage>
        <taxon>unclassified sequences</taxon>
        <taxon>metagenomes</taxon>
        <taxon>organismal metagenomes</taxon>
    </lineage>
</organism>
<dbReference type="EMBL" id="MN740938">
    <property type="protein sequence ID" value="QHU18807.1"/>
    <property type="molecule type" value="Genomic_DNA"/>
</dbReference>
<sequence length="320" mass="37312">MYNNQSMKIFYGYDDQHYINVTSVVFDKCFKDNVLVIPKSDNERTAIMGFDPYPNVLKHILIVDYNKNKYTFLHHQECRLSFDSIVQQLRDLNPRYWWNSAGTHISDPNERLKALHQHLLFENGDITDELPEQLLSTQFIKEDAKVLEIGGNLGRNTLVISTLLKDPSQHVVLECNPKIVPLLQHNLRLNNYSTHVEPSALSYTKLLHMDWVTVPVSEANEGHKDWTEVPTITYEEIEKKYNIQFDTLVADCEGALYYILKDNPSVLDTIKLVIMENDYHDVDQKQMVDAILYLKGFTRAHHVRGGWGPCFEYFYEVWVV</sequence>
<dbReference type="InterPro" id="IPR029063">
    <property type="entry name" value="SAM-dependent_MTases_sf"/>
</dbReference>
<dbReference type="InterPro" id="IPR006342">
    <property type="entry name" value="FkbM_mtfrase"/>
</dbReference>
<evidence type="ECO:0000313" key="1">
    <source>
        <dbReference type="EMBL" id="QHU18807.1"/>
    </source>
</evidence>
<dbReference type="NCBIfam" id="TIGR01444">
    <property type="entry name" value="fkbM_fam"/>
    <property type="match status" value="1"/>
</dbReference>
<accession>A0A6C0KQ04</accession>
<dbReference type="AlphaFoldDB" id="A0A6C0KQ04"/>
<reference evidence="1" key="1">
    <citation type="journal article" date="2020" name="Nature">
        <title>Giant virus diversity and host interactions through global metagenomics.</title>
        <authorList>
            <person name="Schulz F."/>
            <person name="Roux S."/>
            <person name="Paez-Espino D."/>
            <person name="Jungbluth S."/>
            <person name="Walsh D.A."/>
            <person name="Denef V.J."/>
            <person name="McMahon K.D."/>
            <person name="Konstantinidis K.T."/>
            <person name="Eloe-Fadrosh E.A."/>
            <person name="Kyrpides N.C."/>
            <person name="Woyke T."/>
        </authorList>
    </citation>
    <scope>NUCLEOTIDE SEQUENCE</scope>
    <source>
        <strain evidence="1">GVMAG-S-3300013006-158</strain>
    </source>
</reference>
<evidence type="ECO:0008006" key="2">
    <source>
        <dbReference type="Google" id="ProtNLM"/>
    </source>
</evidence>
<proteinExistence type="predicted"/>
<dbReference type="SUPFAM" id="SSF53335">
    <property type="entry name" value="S-adenosyl-L-methionine-dependent methyltransferases"/>
    <property type="match status" value="1"/>
</dbReference>